<dbReference type="SMART" id="SM00448">
    <property type="entry name" value="REC"/>
    <property type="match status" value="1"/>
</dbReference>
<dbReference type="Pfam" id="PF00072">
    <property type="entry name" value="Response_reg"/>
    <property type="match status" value="1"/>
</dbReference>
<dbReference type="CDD" id="cd00156">
    <property type="entry name" value="REC"/>
    <property type="match status" value="1"/>
</dbReference>
<name>A0A1Z3N9U7_BDEBC</name>
<keyword evidence="1 3" id="KW-0597">Phosphoprotein</keyword>
<dbReference type="InterPro" id="IPR050595">
    <property type="entry name" value="Bact_response_regulator"/>
</dbReference>
<evidence type="ECO:0000256" key="1">
    <source>
        <dbReference type="ARBA" id="ARBA00022553"/>
    </source>
</evidence>
<feature type="domain" description="Response regulatory" evidence="4">
    <location>
        <begin position="29"/>
        <end position="143"/>
    </location>
</feature>
<evidence type="ECO:0000313" key="6">
    <source>
        <dbReference type="Proteomes" id="UP000197003"/>
    </source>
</evidence>
<dbReference type="Proteomes" id="UP000197003">
    <property type="component" value="Chromosome"/>
</dbReference>
<protein>
    <submittedName>
        <fullName evidence="5">Transcriptional regulator</fullName>
    </submittedName>
</protein>
<evidence type="ECO:0000256" key="2">
    <source>
        <dbReference type="ARBA" id="ARBA00023012"/>
    </source>
</evidence>
<dbReference type="PANTHER" id="PTHR44591">
    <property type="entry name" value="STRESS RESPONSE REGULATOR PROTEIN 1"/>
    <property type="match status" value="1"/>
</dbReference>
<dbReference type="AlphaFoldDB" id="A0A1Z3N9U7"/>
<dbReference type="PANTHER" id="PTHR44591:SF14">
    <property type="entry name" value="PROTEIN PILG"/>
    <property type="match status" value="1"/>
</dbReference>
<evidence type="ECO:0000256" key="3">
    <source>
        <dbReference type="PROSITE-ProRule" id="PRU00169"/>
    </source>
</evidence>
<dbReference type="SUPFAM" id="SSF52172">
    <property type="entry name" value="CheY-like"/>
    <property type="match status" value="1"/>
</dbReference>
<organism evidence="5 6">
    <name type="scientific">Bdellovibrio bacteriovorus</name>
    <dbReference type="NCBI Taxonomy" id="959"/>
    <lineage>
        <taxon>Bacteria</taxon>
        <taxon>Pseudomonadati</taxon>
        <taxon>Bdellovibrionota</taxon>
        <taxon>Bdellovibrionia</taxon>
        <taxon>Bdellovibrionales</taxon>
        <taxon>Pseudobdellovibrionaceae</taxon>
        <taxon>Bdellovibrio</taxon>
    </lineage>
</organism>
<dbReference type="EMBL" id="CP020946">
    <property type="protein sequence ID" value="ASD64253.1"/>
    <property type="molecule type" value="Genomic_DNA"/>
</dbReference>
<sequence length="152" mass="17136">MTIERDDLAALLWHNDPMINTVSAAPKGRLLIIDDEFELLEVLTAILEGSTSEIHRANNGIEGIDLLKTQQFDAVLSDEKMPKKSGLEVLKWMRENGLQIPFIIHTGYGQKDMVLEAQRLGVYAFIDKPWDENSLISTVERALKTGMEQKKA</sequence>
<dbReference type="Gene3D" id="3.40.50.2300">
    <property type="match status" value="1"/>
</dbReference>
<keyword evidence="2" id="KW-0902">Two-component regulatory system</keyword>
<dbReference type="InterPro" id="IPR001789">
    <property type="entry name" value="Sig_transdc_resp-reg_receiver"/>
</dbReference>
<accession>A0A1Z3N9U7</accession>
<dbReference type="OrthoDB" id="5293195at2"/>
<proteinExistence type="predicted"/>
<feature type="modified residue" description="4-aspartylphosphate" evidence="3">
    <location>
        <position position="78"/>
    </location>
</feature>
<evidence type="ECO:0000313" key="5">
    <source>
        <dbReference type="EMBL" id="ASD64253.1"/>
    </source>
</evidence>
<dbReference type="InterPro" id="IPR011006">
    <property type="entry name" value="CheY-like_superfamily"/>
</dbReference>
<reference evidence="5 6" key="1">
    <citation type="submission" date="2017-04" db="EMBL/GenBank/DDBJ databases">
        <title>Whole genome sequence of Bdellovibrio bacteriovorus strain SSB218315.</title>
        <authorList>
            <person name="Oyedara O."/>
            <person name="Rodriguez-Perez M.A."/>
        </authorList>
    </citation>
    <scope>NUCLEOTIDE SEQUENCE [LARGE SCALE GENOMIC DNA]</scope>
    <source>
        <strain evidence="5 6">SSB218315</strain>
    </source>
</reference>
<evidence type="ECO:0000259" key="4">
    <source>
        <dbReference type="PROSITE" id="PS50110"/>
    </source>
</evidence>
<dbReference type="PROSITE" id="PS50110">
    <property type="entry name" value="RESPONSE_REGULATORY"/>
    <property type="match status" value="1"/>
</dbReference>
<gene>
    <name evidence="5" type="ORF">B9G79_12095</name>
</gene>
<dbReference type="GO" id="GO:0000160">
    <property type="term" value="P:phosphorelay signal transduction system"/>
    <property type="evidence" value="ECO:0007669"/>
    <property type="project" value="UniProtKB-KW"/>
</dbReference>